<dbReference type="Proteomes" id="UP000321393">
    <property type="component" value="Unassembled WGS sequence"/>
</dbReference>
<dbReference type="EMBL" id="SSTE01021314">
    <property type="protein sequence ID" value="KAA0032565.1"/>
    <property type="molecule type" value="Genomic_DNA"/>
</dbReference>
<dbReference type="InterPro" id="IPR051320">
    <property type="entry name" value="Viral_Replic_Matur_Polypro"/>
</dbReference>
<evidence type="ECO:0000313" key="1">
    <source>
        <dbReference type="EMBL" id="KAA0032565.1"/>
    </source>
</evidence>
<dbReference type="FunFam" id="3.30.70.270:FF:000020">
    <property type="entry name" value="Transposon Tf2-6 polyprotein-like Protein"/>
    <property type="match status" value="1"/>
</dbReference>
<dbReference type="AlphaFoldDB" id="A0A5D3DCA3"/>
<protein>
    <submittedName>
        <fullName evidence="2">Reverse transcriptase</fullName>
    </submittedName>
</protein>
<dbReference type="OrthoDB" id="1909920at2759"/>
<name>A0A5D3DCA3_CUCMM</name>
<evidence type="ECO:0000313" key="4">
    <source>
        <dbReference type="Proteomes" id="UP000321947"/>
    </source>
</evidence>
<accession>A0A5D3DCA3</accession>
<dbReference type="EMBL" id="SSTD01006073">
    <property type="protein sequence ID" value="TYK20919.1"/>
    <property type="molecule type" value="Genomic_DNA"/>
</dbReference>
<dbReference type="PANTHER" id="PTHR33064">
    <property type="entry name" value="POL PROTEIN"/>
    <property type="match status" value="1"/>
</dbReference>
<keyword evidence="2" id="KW-0548">Nucleotidyltransferase</keyword>
<dbReference type="Gene3D" id="3.30.70.270">
    <property type="match status" value="2"/>
</dbReference>
<dbReference type="Proteomes" id="UP000321947">
    <property type="component" value="Unassembled WGS sequence"/>
</dbReference>
<dbReference type="GO" id="GO:0003964">
    <property type="term" value="F:RNA-directed DNA polymerase activity"/>
    <property type="evidence" value="ECO:0007669"/>
    <property type="project" value="UniProtKB-KW"/>
</dbReference>
<proteinExistence type="predicted"/>
<dbReference type="STRING" id="1194695.A0A5D3DCA3"/>
<dbReference type="SUPFAM" id="SSF56672">
    <property type="entry name" value="DNA/RNA polymerases"/>
    <property type="match status" value="1"/>
</dbReference>
<keyword evidence="2" id="KW-0695">RNA-directed DNA polymerase</keyword>
<evidence type="ECO:0000313" key="2">
    <source>
        <dbReference type="EMBL" id="TYK20919.1"/>
    </source>
</evidence>
<dbReference type="PANTHER" id="PTHR33064:SF37">
    <property type="entry name" value="RIBONUCLEASE H"/>
    <property type="match status" value="1"/>
</dbReference>
<comment type="caution">
    <text evidence="2">The sequence shown here is derived from an EMBL/GenBank/DDBJ whole genome shotgun (WGS) entry which is preliminary data.</text>
</comment>
<gene>
    <name evidence="2" type="ORF">E5676_scaffold284G00610</name>
    <name evidence="1" type="ORF">E6C27_scaffold43053G00250</name>
</gene>
<keyword evidence="2" id="KW-0808">Transferase</keyword>
<organism evidence="2 4">
    <name type="scientific">Cucumis melo var. makuwa</name>
    <name type="common">Oriental melon</name>
    <dbReference type="NCBI Taxonomy" id="1194695"/>
    <lineage>
        <taxon>Eukaryota</taxon>
        <taxon>Viridiplantae</taxon>
        <taxon>Streptophyta</taxon>
        <taxon>Embryophyta</taxon>
        <taxon>Tracheophyta</taxon>
        <taxon>Spermatophyta</taxon>
        <taxon>Magnoliopsida</taxon>
        <taxon>eudicotyledons</taxon>
        <taxon>Gunneridae</taxon>
        <taxon>Pentapetalae</taxon>
        <taxon>rosids</taxon>
        <taxon>fabids</taxon>
        <taxon>Cucurbitales</taxon>
        <taxon>Cucurbitaceae</taxon>
        <taxon>Benincaseae</taxon>
        <taxon>Cucumis</taxon>
    </lineage>
</organism>
<evidence type="ECO:0000313" key="3">
    <source>
        <dbReference type="Proteomes" id="UP000321393"/>
    </source>
</evidence>
<dbReference type="InterPro" id="IPR043502">
    <property type="entry name" value="DNA/RNA_pol_sf"/>
</dbReference>
<reference evidence="3 4" key="1">
    <citation type="submission" date="2019-08" db="EMBL/GenBank/DDBJ databases">
        <title>Draft genome sequences of two oriental melons (Cucumis melo L. var makuwa).</title>
        <authorList>
            <person name="Kwon S.-Y."/>
        </authorList>
    </citation>
    <scope>NUCLEOTIDE SEQUENCE [LARGE SCALE GENOMIC DNA]</scope>
    <source>
        <strain evidence="4">cv. Chang Bougi</strain>
        <strain evidence="3">cv. SW 3</strain>
        <tissue evidence="2">Leaf</tissue>
    </source>
</reference>
<sequence length="148" mass="17354">MTNDPATFCTLMNQVFHEYLGQFVVVYLDDIVVFNSSLEETRSCHRMWKDSNDEDKLRAIKEWRAPTSVTELCSFLGLANYYRWFIEVFFRRAAPLTELLKKGTTWRWPIECQTAFNELKVMWGRVLRLVDVSKSFVIEIDTLGSPIA</sequence>
<dbReference type="InterPro" id="IPR043128">
    <property type="entry name" value="Rev_trsase/Diguanyl_cyclase"/>
</dbReference>